<organism evidence="1 2">
    <name type="scientific">Vibrio cholerae</name>
    <dbReference type="NCBI Taxonomy" id="666"/>
    <lineage>
        <taxon>Bacteria</taxon>
        <taxon>Pseudomonadati</taxon>
        <taxon>Pseudomonadota</taxon>
        <taxon>Gammaproteobacteria</taxon>
        <taxon>Vibrionales</taxon>
        <taxon>Vibrionaceae</taxon>
        <taxon>Vibrio</taxon>
    </lineage>
</organism>
<dbReference type="EMBL" id="QZRB01000001">
    <property type="protein sequence ID" value="MVD21911.1"/>
    <property type="molecule type" value="Genomic_DNA"/>
</dbReference>
<comment type="caution">
    <text evidence="1">The sequence shown here is derived from an EMBL/GenBank/DDBJ whole genome shotgun (WGS) entry which is preliminary data.</text>
</comment>
<proteinExistence type="predicted"/>
<dbReference type="Proteomes" id="UP000471242">
    <property type="component" value="Unassembled WGS sequence"/>
</dbReference>
<dbReference type="AlphaFoldDB" id="A0A2V4P949"/>
<name>A0A2V4P949_VIBCL</name>
<protein>
    <submittedName>
        <fullName evidence="1">Uncharacterized protein</fullName>
    </submittedName>
</protein>
<gene>
    <name evidence="1" type="ORF">D6U24_00950</name>
</gene>
<reference evidence="1 2" key="1">
    <citation type="submission" date="2018-09" db="EMBL/GenBank/DDBJ databases">
        <title>Genomic epidemiology reveals two lineages of Vibrio cholerae that can cause global cholera epidemics despite absence of cholera toxin gene.</title>
        <authorList>
            <person name="Wang H."/>
            <person name="Zen W."/>
            <person name="Yu H."/>
            <person name="Zhang W."/>
            <person name="Pan J."/>
            <person name="Yang C."/>
            <person name="Cui Y."/>
        </authorList>
    </citation>
    <scope>NUCLEOTIDE SEQUENCE [LARGE SCALE GENOMIC DNA]</scope>
    <source>
        <strain evidence="1 2">00-1_S85</strain>
    </source>
</reference>
<evidence type="ECO:0000313" key="2">
    <source>
        <dbReference type="Proteomes" id="UP000471242"/>
    </source>
</evidence>
<sequence>MAWPKAPCWEKVFSIMPVRCATEMARLWQVFSSGANDNLIHTAEKDLLAIEITGKPRWSIITRCRGDGHGFGCFRRRSAVFPHLFQNMLIHRLIPEQCLYPLDIQFTCEKFFIHIRPLTTLNNKKLPTQCTMNLSITWLKRLNLS</sequence>
<accession>A0A2V4P949</accession>
<evidence type="ECO:0000313" key="1">
    <source>
        <dbReference type="EMBL" id="MVD21911.1"/>
    </source>
</evidence>